<sequence>MDNSSTSVRSLIFSAHVERLKELLFKLHDGSITKEELRELSKIHLECMEMTAYAVKEANEFLLEADLLPEANLKEMNELLHKIKESNKEKKDFSDQEFE</sequence>
<comment type="caution">
    <text evidence="1">The sequence shown here is derived from an EMBL/GenBank/DDBJ whole genome shotgun (WGS) entry which is preliminary data.</text>
</comment>
<evidence type="ECO:0000313" key="1">
    <source>
        <dbReference type="EMBL" id="KAA6443586.1"/>
    </source>
</evidence>
<name>A0A5M8R9Q4_9BACI</name>
<reference evidence="1 2" key="1">
    <citation type="submission" date="2018-08" db="EMBL/GenBank/DDBJ databases">
        <title>Bacillus phenotypic plasticity.</title>
        <authorList>
            <person name="Hurtado E."/>
        </authorList>
    </citation>
    <scope>NUCLEOTIDE SEQUENCE [LARGE SCALE GENOMIC DNA]</scope>
    <source>
        <strain evidence="1 2">427</strain>
    </source>
</reference>
<evidence type="ECO:0000313" key="2">
    <source>
        <dbReference type="Proteomes" id="UP000324326"/>
    </source>
</evidence>
<organism evidence="1 2">
    <name type="scientific">Bacillus swezeyi</name>
    <dbReference type="NCBI Taxonomy" id="1925020"/>
    <lineage>
        <taxon>Bacteria</taxon>
        <taxon>Bacillati</taxon>
        <taxon>Bacillota</taxon>
        <taxon>Bacilli</taxon>
        <taxon>Bacillales</taxon>
        <taxon>Bacillaceae</taxon>
        <taxon>Bacillus</taxon>
    </lineage>
</organism>
<dbReference type="Proteomes" id="UP000324326">
    <property type="component" value="Unassembled WGS sequence"/>
</dbReference>
<dbReference type="EMBL" id="QSND01000013">
    <property type="protein sequence ID" value="KAA6443586.1"/>
    <property type="molecule type" value="Genomic_DNA"/>
</dbReference>
<protein>
    <submittedName>
        <fullName evidence="1">Uncharacterized protein</fullName>
    </submittedName>
</protein>
<gene>
    <name evidence="1" type="ORF">DX927_24895</name>
</gene>
<accession>A0A5M8R9Q4</accession>
<dbReference type="RefSeq" id="WP_148959363.1">
    <property type="nucleotide sequence ID" value="NZ_QSND01000013.1"/>
</dbReference>
<dbReference type="AlphaFoldDB" id="A0A5M8R9Q4"/>
<proteinExistence type="predicted"/>